<keyword evidence="6 8" id="KW-0472">Membrane</keyword>
<keyword evidence="3" id="KW-1003">Cell membrane</keyword>
<keyword evidence="5 8" id="KW-1133">Transmembrane helix</keyword>
<keyword evidence="10" id="KW-0808">Transferase</keyword>
<protein>
    <submittedName>
        <fullName evidence="10">Acyltransferase</fullName>
    </submittedName>
</protein>
<feature type="region of interest" description="Disordered" evidence="7">
    <location>
        <begin position="347"/>
        <end position="370"/>
    </location>
</feature>
<dbReference type="InterPro" id="IPR002656">
    <property type="entry name" value="Acyl_transf_3_dom"/>
</dbReference>
<feature type="domain" description="Acyltransferase 3" evidence="9">
    <location>
        <begin position="10"/>
        <end position="327"/>
    </location>
</feature>
<feature type="transmembrane region" description="Helical" evidence="8">
    <location>
        <begin position="191"/>
        <end position="210"/>
    </location>
</feature>
<proteinExistence type="inferred from homology"/>
<dbReference type="Proteomes" id="UP001596549">
    <property type="component" value="Unassembled WGS sequence"/>
</dbReference>
<evidence type="ECO:0000313" key="11">
    <source>
        <dbReference type="Proteomes" id="UP001596549"/>
    </source>
</evidence>
<feature type="transmembrane region" description="Helical" evidence="8">
    <location>
        <begin position="127"/>
        <end position="147"/>
    </location>
</feature>
<dbReference type="EMBL" id="JBHTCP010000013">
    <property type="protein sequence ID" value="MFC7371537.1"/>
    <property type="molecule type" value="Genomic_DNA"/>
</dbReference>
<dbReference type="Pfam" id="PF01757">
    <property type="entry name" value="Acyl_transf_3"/>
    <property type="match status" value="1"/>
</dbReference>
<feature type="compositionally biased region" description="Basic and acidic residues" evidence="7">
    <location>
        <begin position="352"/>
        <end position="361"/>
    </location>
</feature>
<dbReference type="RefSeq" id="WP_379748192.1">
    <property type="nucleotide sequence ID" value="NZ_JBHTCP010000013.1"/>
</dbReference>
<comment type="similarity">
    <text evidence="2">Belongs to the acyltransferase 3 family.</text>
</comment>
<evidence type="ECO:0000259" key="9">
    <source>
        <dbReference type="Pfam" id="PF01757"/>
    </source>
</evidence>
<sequence length="370" mass="43151">MNQTKKVYFNEIHFLRAFACLGVLLVHVTAVYYTQHGDVHNWLTFMLNQLGRFGTPTFAVISGFLLFFQVRNKGFDAKRFIQSRTVKIISPFIIWSIFYLLVTKYILKGTWPADPKVFLYQFTLGESFYHLYFMAIVIQFYFLFPFLQLIRSKKAWCVALVVAAIINSYFTDISHSVLFDGVIARVIVDKVFFLHWIFFFVFGGFMAYHWEEVVRVSQKHKWLFAVLAAAVYAGAVWEYKLMGSVPSKRLTNFVNLPILSFATIGLYPYFQKARWLKERLYTVGTLSMGIYLVHPFILVILQRIVPEHMWATRGLPLMFIIVLVLCVSMVRLIQVLPNHQYIIPVPSPKKKSPSDSQEKRYNQQQKPVSV</sequence>
<reference evidence="11" key="1">
    <citation type="journal article" date="2019" name="Int. J. Syst. Evol. Microbiol.">
        <title>The Global Catalogue of Microorganisms (GCM) 10K type strain sequencing project: providing services to taxonomists for standard genome sequencing and annotation.</title>
        <authorList>
            <consortium name="The Broad Institute Genomics Platform"/>
            <consortium name="The Broad Institute Genome Sequencing Center for Infectious Disease"/>
            <person name="Wu L."/>
            <person name="Ma J."/>
        </authorList>
    </citation>
    <scope>NUCLEOTIDE SEQUENCE [LARGE SCALE GENOMIC DNA]</scope>
    <source>
        <strain evidence="11">NBRC 106396</strain>
    </source>
</reference>
<feature type="transmembrane region" description="Helical" evidence="8">
    <location>
        <begin position="314"/>
        <end position="333"/>
    </location>
</feature>
<organism evidence="10 11">
    <name type="scientific">Fictibacillus iocasae</name>
    <dbReference type="NCBI Taxonomy" id="2715437"/>
    <lineage>
        <taxon>Bacteria</taxon>
        <taxon>Bacillati</taxon>
        <taxon>Bacillota</taxon>
        <taxon>Bacilli</taxon>
        <taxon>Bacillales</taxon>
        <taxon>Fictibacillaceae</taxon>
        <taxon>Fictibacillus</taxon>
    </lineage>
</organism>
<dbReference type="PANTHER" id="PTHR40074">
    <property type="entry name" value="O-ACETYLTRANSFERASE WECH"/>
    <property type="match status" value="1"/>
</dbReference>
<evidence type="ECO:0000256" key="6">
    <source>
        <dbReference type="ARBA" id="ARBA00023136"/>
    </source>
</evidence>
<comment type="subcellular location">
    <subcellularLocation>
        <location evidence="1">Cell membrane</location>
        <topology evidence="1">Multi-pass membrane protein</topology>
    </subcellularLocation>
</comment>
<feature type="transmembrane region" description="Helical" evidence="8">
    <location>
        <begin position="282"/>
        <end position="302"/>
    </location>
</feature>
<feature type="transmembrane region" description="Helical" evidence="8">
    <location>
        <begin position="53"/>
        <end position="68"/>
    </location>
</feature>
<evidence type="ECO:0000256" key="1">
    <source>
        <dbReference type="ARBA" id="ARBA00004651"/>
    </source>
</evidence>
<comment type="caution">
    <text evidence="10">The sequence shown here is derived from an EMBL/GenBank/DDBJ whole genome shotgun (WGS) entry which is preliminary data.</text>
</comment>
<name>A0ABW2NLN5_9BACL</name>
<keyword evidence="4 8" id="KW-0812">Transmembrane</keyword>
<gene>
    <name evidence="10" type="ORF">ACFQPF_07600</name>
</gene>
<keyword evidence="11" id="KW-1185">Reference proteome</keyword>
<evidence type="ECO:0000256" key="5">
    <source>
        <dbReference type="ARBA" id="ARBA00022989"/>
    </source>
</evidence>
<keyword evidence="10" id="KW-0012">Acyltransferase</keyword>
<feature type="transmembrane region" description="Helical" evidence="8">
    <location>
        <begin position="88"/>
        <end position="107"/>
    </location>
</feature>
<evidence type="ECO:0000256" key="4">
    <source>
        <dbReference type="ARBA" id="ARBA00022692"/>
    </source>
</evidence>
<feature type="transmembrane region" description="Helical" evidence="8">
    <location>
        <begin position="253"/>
        <end position="270"/>
    </location>
</feature>
<feature type="transmembrane region" description="Helical" evidence="8">
    <location>
        <begin position="12"/>
        <end position="33"/>
    </location>
</feature>
<dbReference type="PANTHER" id="PTHR40074:SF2">
    <property type="entry name" value="O-ACETYLTRANSFERASE WECH"/>
    <property type="match status" value="1"/>
</dbReference>
<evidence type="ECO:0000256" key="8">
    <source>
        <dbReference type="SAM" id="Phobius"/>
    </source>
</evidence>
<evidence type="ECO:0000256" key="7">
    <source>
        <dbReference type="SAM" id="MobiDB-lite"/>
    </source>
</evidence>
<dbReference type="GO" id="GO:0016746">
    <property type="term" value="F:acyltransferase activity"/>
    <property type="evidence" value="ECO:0007669"/>
    <property type="project" value="UniProtKB-KW"/>
</dbReference>
<accession>A0ABW2NLN5</accession>
<evidence type="ECO:0000256" key="2">
    <source>
        <dbReference type="ARBA" id="ARBA00007400"/>
    </source>
</evidence>
<feature type="transmembrane region" description="Helical" evidence="8">
    <location>
        <begin position="222"/>
        <end position="241"/>
    </location>
</feature>
<feature type="transmembrane region" description="Helical" evidence="8">
    <location>
        <begin position="154"/>
        <end position="171"/>
    </location>
</feature>
<evidence type="ECO:0000313" key="10">
    <source>
        <dbReference type="EMBL" id="MFC7371537.1"/>
    </source>
</evidence>
<evidence type="ECO:0000256" key="3">
    <source>
        <dbReference type="ARBA" id="ARBA00022475"/>
    </source>
</evidence>